<dbReference type="PANTHER" id="PTHR43010:SF1">
    <property type="entry name" value="USPA DOMAIN-CONTAINING PROTEIN"/>
    <property type="match status" value="1"/>
</dbReference>
<dbReference type="InterPro" id="IPR006015">
    <property type="entry name" value="Universal_stress_UspA"/>
</dbReference>
<dbReference type="PRINTS" id="PR01438">
    <property type="entry name" value="UNVRSLSTRESS"/>
</dbReference>
<organism evidence="3 4">
    <name type="scientific">Kouleothrix aurantiaca</name>
    <dbReference type="NCBI Taxonomy" id="186479"/>
    <lineage>
        <taxon>Bacteria</taxon>
        <taxon>Bacillati</taxon>
        <taxon>Chloroflexota</taxon>
        <taxon>Chloroflexia</taxon>
        <taxon>Chloroflexales</taxon>
        <taxon>Roseiflexineae</taxon>
        <taxon>Roseiflexaceae</taxon>
        <taxon>Kouleothrix</taxon>
    </lineage>
</organism>
<evidence type="ECO:0000313" key="4">
    <source>
        <dbReference type="Proteomes" id="UP000050509"/>
    </source>
</evidence>
<evidence type="ECO:0000256" key="1">
    <source>
        <dbReference type="ARBA" id="ARBA00008791"/>
    </source>
</evidence>
<dbReference type="CDD" id="cd00293">
    <property type="entry name" value="USP-like"/>
    <property type="match status" value="1"/>
</dbReference>
<protein>
    <recommendedName>
        <fullName evidence="2">UspA domain-containing protein</fullName>
    </recommendedName>
</protein>
<dbReference type="Pfam" id="PF00582">
    <property type="entry name" value="Usp"/>
    <property type="match status" value="1"/>
</dbReference>
<dbReference type="Gene3D" id="3.40.50.12370">
    <property type="match status" value="1"/>
</dbReference>
<sequence>VGTVTRQICERARLTDLVVVSLSYPPGAEALARLRSGFRSLLQRCPRPILAAPVPAMPIASALLPYDGSPKAEEALFAATYLALSWKIGLTVLTVSDGQETTEATQQRARDYLERHGVQANYVLAEGAAGVLISETARERRCDMVVIGSYGFNPLLEIMLGSSVDQVLRESRVPVLLCR</sequence>
<dbReference type="EMBL" id="LJCR01001596">
    <property type="protein sequence ID" value="KPV50071.1"/>
    <property type="molecule type" value="Genomic_DNA"/>
</dbReference>
<gene>
    <name evidence="3" type="ORF">SE17_29080</name>
</gene>
<dbReference type="SUPFAM" id="SSF52402">
    <property type="entry name" value="Adenine nucleotide alpha hydrolases-like"/>
    <property type="match status" value="1"/>
</dbReference>
<dbReference type="AlphaFoldDB" id="A0A0P9F179"/>
<evidence type="ECO:0000259" key="2">
    <source>
        <dbReference type="Pfam" id="PF00582"/>
    </source>
</evidence>
<name>A0A0P9F179_9CHLR</name>
<feature type="non-terminal residue" evidence="3">
    <location>
        <position position="1"/>
    </location>
</feature>
<keyword evidence="4" id="KW-1185">Reference proteome</keyword>
<dbReference type="PANTHER" id="PTHR43010">
    <property type="entry name" value="UNIVERSAL STRESS PROTEIN SLR1230"/>
    <property type="match status" value="1"/>
</dbReference>
<comment type="caution">
    <text evidence="3">The sequence shown here is derived from an EMBL/GenBank/DDBJ whole genome shotgun (WGS) entry which is preliminary data.</text>
</comment>
<evidence type="ECO:0000313" key="3">
    <source>
        <dbReference type="EMBL" id="KPV50071.1"/>
    </source>
</evidence>
<accession>A0A0P9F179</accession>
<proteinExistence type="inferred from homology"/>
<dbReference type="InterPro" id="IPR051688">
    <property type="entry name" value="USP_A"/>
</dbReference>
<feature type="domain" description="UspA" evidence="2">
    <location>
        <begin position="63"/>
        <end position="179"/>
    </location>
</feature>
<comment type="similarity">
    <text evidence="1">Belongs to the universal stress protein A family.</text>
</comment>
<dbReference type="InterPro" id="IPR006016">
    <property type="entry name" value="UspA"/>
</dbReference>
<reference evidence="3 4" key="1">
    <citation type="submission" date="2015-09" db="EMBL/GenBank/DDBJ databases">
        <title>Draft genome sequence of Kouleothrix aurantiaca JCM 19913.</title>
        <authorList>
            <person name="Hemp J."/>
        </authorList>
    </citation>
    <scope>NUCLEOTIDE SEQUENCE [LARGE SCALE GENOMIC DNA]</scope>
    <source>
        <strain evidence="3 4">COM-B</strain>
    </source>
</reference>
<dbReference type="Proteomes" id="UP000050509">
    <property type="component" value="Unassembled WGS sequence"/>
</dbReference>